<accession>A0A2K8SCX0</accession>
<keyword evidence="5" id="KW-0843">Virulence</keyword>
<comment type="similarity">
    <text evidence="1">Belongs to the UPF0236 family.</text>
</comment>
<evidence type="ECO:0000256" key="3">
    <source>
        <dbReference type="ARBA" id="ARBA00022656"/>
    </source>
</evidence>
<dbReference type="InterPro" id="IPR036716">
    <property type="entry name" value="Pest_crys_N_sf"/>
</dbReference>
<proteinExistence type="inferred from homology"/>
<dbReference type="Proteomes" id="UP000231823">
    <property type="component" value="Chromosome"/>
</dbReference>
<reference evidence="6 7" key="1">
    <citation type="submission" date="2017-12" db="EMBL/GenBank/DDBJ databases">
        <title>Complete genome sequence of Spiroplasma floricola 23-6 (ATCC 29989).</title>
        <authorList>
            <person name="Tsai Y.-M."/>
            <person name="Wu P.-S."/>
            <person name="Lo W.-S."/>
            <person name="Kuo C.-H."/>
        </authorList>
    </citation>
    <scope>NUCLEOTIDE SEQUENCE [LARGE SCALE GENOMIC DNA]</scope>
    <source>
        <strain evidence="6 7">23-6</strain>
    </source>
</reference>
<organism evidence="6 7">
    <name type="scientific">Spiroplasma floricola 23-6</name>
    <dbReference type="NCBI Taxonomy" id="1336749"/>
    <lineage>
        <taxon>Bacteria</taxon>
        <taxon>Bacillati</taxon>
        <taxon>Mycoplasmatota</taxon>
        <taxon>Mollicutes</taxon>
        <taxon>Entomoplasmatales</taxon>
        <taxon>Spiroplasmataceae</taxon>
        <taxon>Spiroplasma</taxon>
    </lineage>
</organism>
<dbReference type="SUPFAM" id="SSF56849">
    <property type="entry name" value="delta-Endotoxin (insectocide), N-terminal domain"/>
    <property type="match status" value="1"/>
</dbReference>
<evidence type="ECO:0000313" key="7">
    <source>
        <dbReference type="Proteomes" id="UP000231823"/>
    </source>
</evidence>
<dbReference type="OrthoDB" id="394306at2"/>
<dbReference type="NCBIfam" id="NF046004">
    <property type="entry name" value="ICE_Mbov_0401"/>
    <property type="match status" value="1"/>
</dbReference>
<evidence type="ECO:0000313" key="6">
    <source>
        <dbReference type="EMBL" id="AUB31292.1"/>
    </source>
</evidence>
<evidence type="ECO:0008006" key="8">
    <source>
        <dbReference type="Google" id="ProtNLM"/>
    </source>
</evidence>
<protein>
    <recommendedName>
        <fullName evidence="8">ISLre2 family transposase</fullName>
    </recommendedName>
</protein>
<gene>
    <name evidence="6" type="ORF">SFLOR_v1c02310</name>
</gene>
<sequence>MRKYNFTNYEKTAYFNQNIYFQNFEEKLVDKAKKDIQEEFEKIDLRIRYDKKRIACGWQIKDYRYRKIKTLYGDVSFLRTRYWNKFTKEVKVLVDQEIPIEKYQRIIPNLKIEILNRVGRGNRYCDIVDCLRNSKISEQTISNVVKRFNIAKDTIEDLRGKKIDVSNKEYIYIETDDTFSNFIKDNKKTNFRIRIATIHTGARRGIHNRKYLENKKIDYMLIEKGKRISTLDYSKRIKVFINNHYKNYENKQLVILGDNATWINNLAYELGGFYVLDKYHLIKKLSSVFPYNNRNRFICEKWKKPFLYIKTSILKGLSYNYVLDALNEVFLWLESNNEKEKLREFIKFISFIKRNSSAIKNYYKKFDSSSHTEGQVSSFVKQTLGYGKKIYGFKTFSNLLKIKQIHANGYDMCELLEYEIETLQINNLDYIYKEVIEYKTIGLLWKDKKSDISTKGSWAKIKQPGFKRV</sequence>
<keyword evidence="7" id="KW-1185">Reference proteome</keyword>
<evidence type="ECO:0000256" key="4">
    <source>
        <dbReference type="ARBA" id="ARBA00022969"/>
    </source>
</evidence>
<keyword evidence="4" id="KW-0749">Sporulation</keyword>
<evidence type="ECO:0000256" key="2">
    <source>
        <dbReference type="ARBA" id="ARBA00007819"/>
    </source>
</evidence>
<dbReference type="GO" id="GO:0030435">
    <property type="term" value="P:sporulation resulting in formation of a cellular spore"/>
    <property type="evidence" value="ECO:0007669"/>
    <property type="project" value="UniProtKB-KW"/>
</dbReference>
<dbReference type="KEGG" id="sfz:SFLOR_v1c02310"/>
<dbReference type="EMBL" id="CP025057">
    <property type="protein sequence ID" value="AUB31292.1"/>
    <property type="molecule type" value="Genomic_DNA"/>
</dbReference>
<keyword evidence="3" id="KW-0800">Toxin</keyword>
<evidence type="ECO:0000256" key="5">
    <source>
        <dbReference type="ARBA" id="ARBA00023026"/>
    </source>
</evidence>
<dbReference type="GO" id="GO:0090729">
    <property type="term" value="F:toxin activity"/>
    <property type="evidence" value="ECO:0007669"/>
    <property type="project" value="UniProtKB-KW"/>
</dbReference>
<dbReference type="RefSeq" id="WP_100916281.1">
    <property type="nucleotide sequence ID" value="NZ_CP025057.1"/>
</dbReference>
<dbReference type="Pfam" id="PF06782">
    <property type="entry name" value="UPF0236"/>
    <property type="match status" value="1"/>
</dbReference>
<comment type="similarity">
    <text evidence="2">Belongs to the delta endotoxin family.</text>
</comment>
<dbReference type="AlphaFoldDB" id="A0A2K8SCX0"/>
<dbReference type="InterPro" id="IPR009620">
    <property type="entry name" value="UPF0236"/>
</dbReference>
<evidence type="ECO:0000256" key="1">
    <source>
        <dbReference type="ARBA" id="ARBA00006539"/>
    </source>
</evidence>
<name>A0A2K8SCX0_9MOLU</name>